<evidence type="ECO:0000256" key="8">
    <source>
        <dbReference type="SAM" id="Phobius"/>
    </source>
</evidence>
<dbReference type="SMART" id="SM00387">
    <property type="entry name" value="HATPase_c"/>
    <property type="match status" value="1"/>
</dbReference>
<dbReference type="SUPFAM" id="SSF47384">
    <property type="entry name" value="Homodimeric domain of signal transducing histidine kinase"/>
    <property type="match status" value="1"/>
</dbReference>
<dbReference type="FunFam" id="1.10.287.130:FF:000001">
    <property type="entry name" value="Two-component sensor histidine kinase"/>
    <property type="match status" value="1"/>
</dbReference>
<proteinExistence type="predicted"/>
<keyword evidence="6" id="KW-0902">Two-component regulatory system</keyword>
<sequence>MQLVYVTILLVAVLGFWVRSHSSMPGKHWYLLASFAMVWWMLSVGLELSTHSIDCALTIGIGAWVGIVLLPTFWAFFLYEYALGAKVPRWIFRITVFVAPVLITSAAATTGWHQAFYGPETRLVTDSGAPYVYFDHGPLFYVAISYLYFVIMSAIIITGRAVQNANPAVRSFFLKLFAGTIIPVAANLSYLIGDFRLFGSDPTPFSFALSLILVAWLIADNRWVDVNAIARELLFYNTTDPVLVLDPRGRTIETNPAAGELLKESDTAGVSPLEAGELGDVIRHLVKNNALPDVTDIQMGKRHFAVRAHVISLGEGQKQLGWAVALLDVTTQKIAAQKAIAAEQMQTQFLATVSHELRTPLTVINGSLGLLARGSKLKEAQREHLLDRATSNVATLTKLVNDLIDTQSLSTGEFTMEFSECDLGTLVSDATASAESLQPDKNIRFGYQRINEHLMVRADRERLGQVLSNVLSNAVKFSAPGGSVEVALGREADKAIITVADAGCGIPPNSENKVFAPFSQLDGSDTKTAYGSGLGMHISRQILDRHGGSIRYVSAPGVGTTFTIALPLAA</sequence>
<dbReference type="Proteomes" id="UP000199399">
    <property type="component" value="Unassembled WGS sequence"/>
</dbReference>
<evidence type="ECO:0000256" key="2">
    <source>
        <dbReference type="ARBA" id="ARBA00012438"/>
    </source>
</evidence>
<evidence type="ECO:0000256" key="4">
    <source>
        <dbReference type="ARBA" id="ARBA00022679"/>
    </source>
</evidence>
<feature type="transmembrane region" description="Helical" evidence="8">
    <location>
        <begin position="172"/>
        <end position="193"/>
    </location>
</feature>
<dbReference type="PANTHER" id="PTHR43711:SF26">
    <property type="entry name" value="SENSOR HISTIDINE KINASE RCSC"/>
    <property type="match status" value="1"/>
</dbReference>
<keyword evidence="4" id="KW-0808">Transferase</keyword>
<gene>
    <name evidence="10" type="ORF">SAMN04489759_11233</name>
</gene>
<name>A0A1G7X8D8_9RHOB</name>
<dbReference type="InterPro" id="IPR050736">
    <property type="entry name" value="Sensor_HK_Regulatory"/>
</dbReference>
<feature type="transmembrane region" description="Helical" evidence="8">
    <location>
        <begin position="90"/>
        <end position="112"/>
    </location>
</feature>
<dbReference type="SMART" id="SM00388">
    <property type="entry name" value="HisKA"/>
    <property type="match status" value="1"/>
</dbReference>
<dbReference type="STRING" id="218672.SAMN04489759_11233"/>
<dbReference type="Pfam" id="PF02518">
    <property type="entry name" value="HATPase_c"/>
    <property type="match status" value="1"/>
</dbReference>
<dbReference type="Gene3D" id="3.30.565.10">
    <property type="entry name" value="Histidine kinase-like ATPase, C-terminal domain"/>
    <property type="match status" value="1"/>
</dbReference>
<dbReference type="AlphaFoldDB" id="A0A1G7X8D8"/>
<dbReference type="PANTHER" id="PTHR43711">
    <property type="entry name" value="TWO-COMPONENT HISTIDINE KINASE"/>
    <property type="match status" value="1"/>
</dbReference>
<dbReference type="RefSeq" id="WP_093743804.1">
    <property type="nucleotide sequence ID" value="NZ_FNBP01000012.1"/>
</dbReference>
<keyword evidence="7 8" id="KW-0472">Membrane</keyword>
<dbReference type="PRINTS" id="PR00344">
    <property type="entry name" value="BCTRLSENSOR"/>
</dbReference>
<evidence type="ECO:0000256" key="6">
    <source>
        <dbReference type="ARBA" id="ARBA00023012"/>
    </source>
</evidence>
<keyword evidence="3" id="KW-0597">Phosphoprotein</keyword>
<evidence type="ECO:0000256" key="5">
    <source>
        <dbReference type="ARBA" id="ARBA00022777"/>
    </source>
</evidence>
<evidence type="ECO:0000313" key="10">
    <source>
        <dbReference type="EMBL" id="SDG80479.1"/>
    </source>
</evidence>
<dbReference type="InterPro" id="IPR036890">
    <property type="entry name" value="HATPase_C_sf"/>
</dbReference>
<dbReference type="Pfam" id="PF00512">
    <property type="entry name" value="HisKA"/>
    <property type="match status" value="1"/>
</dbReference>
<organism evidence="10 11">
    <name type="scientific">Sulfitobacter delicatus</name>
    <dbReference type="NCBI Taxonomy" id="218672"/>
    <lineage>
        <taxon>Bacteria</taxon>
        <taxon>Pseudomonadati</taxon>
        <taxon>Pseudomonadota</taxon>
        <taxon>Alphaproteobacteria</taxon>
        <taxon>Rhodobacterales</taxon>
        <taxon>Roseobacteraceae</taxon>
        <taxon>Sulfitobacter</taxon>
    </lineage>
</organism>
<evidence type="ECO:0000313" key="11">
    <source>
        <dbReference type="Proteomes" id="UP000199399"/>
    </source>
</evidence>
<dbReference type="CDD" id="cd00082">
    <property type="entry name" value="HisKA"/>
    <property type="match status" value="1"/>
</dbReference>
<protein>
    <recommendedName>
        <fullName evidence="2">histidine kinase</fullName>
        <ecNumber evidence="2">2.7.13.3</ecNumber>
    </recommendedName>
</protein>
<dbReference type="EMBL" id="FNBP01000012">
    <property type="protein sequence ID" value="SDG80479.1"/>
    <property type="molecule type" value="Genomic_DNA"/>
</dbReference>
<dbReference type="SUPFAM" id="SSF55874">
    <property type="entry name" value="ATPase domain of HSP90 chaperone/DNA topoisomerase II/histidine kinase"/>
    <property type="match status" value="1"/>
</dbReference>
<keyword evidence="8" id="KW-0812">Transmembrane</keyword>
<dbReference type="EC" id="2.7.13.3" evidence="2"/>
<dbReference type="Pfam" id="PF16927">
    <property type="entry name" value="HisKA_7TM"/>
    <property type="match status" value="1"/>
</dbReference>
<feature type="transmembrane region" description="Helical" evidence="8">
    <location>
        <begin position="29"/>
        <end position="50"/>
    </location>
</feature>
<dbReference type="FunFam" id="3.30.565.10:FF:000006">
    <property type="entry name" value="Sensor histidine kinase WalK"/>
    <property type="match status" value="1"/>
</dbReference>
<dbReference type="InterPro" id="IPR036097">
    <property type="entry name" value="HisK_dim/P_sf"/>
</dbReference>
<feature type="transmembrane region" description="Helical" evidence="8">
    <location>
        <begin position="6"/>
        <end position="22"/>
    </location>
</feature>
<dbReference type="InterPro" id="IPR003661">
    <property type="entry name" value="HisK_dim/P_dom"/>
</dbReference>
<dbReference type="InterPro" id="IPR003594">
    <property type="entry name" value="HATPase_dom"/>
</dbReference>
<keyword evidence="5 10" id="KW-0418">Kinase</keyword>
<reference evidence="11" key="1">
    <citation type="submission" date="2016-10" db="EMBL/GenBank/DDBJ databases">
        <authorList>
            <person name="Varghese N."/>
            <person name="Submissions S."/>
        </authorList>
    </citation>
    <scope>NUCLEOTIDE SEQUENCE [LARGE SCALE GENOMIC DNA]</scope>
    <source>
        <strain evidence="11">DSM 16477</strain>
    </source>
</reference>
<dbReference type="PROSITE" id="PS50109">
    <property type="entry name" value="HIS_KIN"/>
    <property type="match status" value="1"/>
</dbReference>
<dbReference type="InterPro" id="IPR005467">
    <property type="entry name" value="His_kinase_dom"/>
</dbReference>
<evidence type="ECO:0000256" key="7">
    <source>
        <dbReference type="ARBA" id="ARBA00023136"/>
    </source>
</evidence>
<evidence type="ECO:0000256" key="1">
    <source>
        <dbReference type="ARBA" id="ARBA00000085"/>
    </source>
</evidence>
<feature type="transmembrane region" description="Helical" evidence="8">
    <location>
        <begin position="139"/>
        <end position="160"/>
    </location>
</feature>
<keyword evidence="8" id="KW-1133">Transmembrane helix</keyword>
<dbReference type="Gene3D" id="1.10.287.130">
    <property type="match status" value="1"/>
</dbReference>
<dbReference type="InterPro" id="IPR004358">
    <property type="entry name" value="Sig_transdc_His_kin-like_C"/>
</dbReference>
<keyword evidence="11" id="KW-1185">Reference proteome</keyword>
<feature type="domain" description="Histidine kinase" evidence="9">
    <location>
        <begin position="352"/>
        <end position="570"/>
    </location>
</feature>
<dbReference type="InterPro" id="IPR031621">
    <property type="entry name" value="HisKA_7TM"/>
</dbReference>
<dbReference type="GO" id="GO:0000155">
    <property type="term" value="F:phosphorelay sensor kinase activity"/>
    <property type="evidence" value="ECO:0007669"/>
    <property type="project" value="InterPro"/>
</dbReference>
<evidence type="ECO:0000259" key="9">
    <source>
        <dbReference type="PROSITE" id="PS50109"/>
    </source>
</evidence>
<evidence type="ECO:0000256" key="3">
    <source>
        <dbReference type="ARBA" id="ARBA00022553"/>
    </source>
</evidence>
<feature type="transmembrane region" description="Helical" evidence="8">
    <location>
        <begin position="56"/>
        <end position="78"/>
    </location>
</feature>
<comment type="catalytic activity">
    <reaction evidence="1">
        <text>ATP + protein L-histidine = ADP + protein N-phospho-L-histidine.</text>
        <dbReference type="EC" id="2.7.13.3"/>
    </reaction>
</comment>
<dbReference type="OrthoDB" id="7179697at2"/>
<accession>A0A1G7X8D8</accession>